<dbReference type="InterPro" id="IPR052206">
    <property type="entry name" value="Retinol_saturase"/>
</dbReference>
<comment type="caution">
    <text evidence="7">The sequence shown here is derived from an EMBL/GenBank/DDBJ whole genome shotgun (WGS) entry which is preliminary data.</text>
</comment>
<dbReference type="EMBL" id="CAJC01000196">
    <property type="protein sequence ID" value="CCI54762.1"/>
    <property type="molecule type" value="Genomic_DNA"/>
</dbReference>
<dbReference type="STRING" id="1193518.BN13_810028"/>
<keyword evidence="2" id="KW-0732">Signal</keyword>
<keyword evidence="5" id="KW-0520">NAD</keyword>
<feature type="compositionally biased region" description="Polar residues" evidence="6">
    <location>
        <begin position="1"/>
        <end position="16"/>
    </location>
</feature>
<name>A0A077MGT3_9MICO</name>
<keyword evidence="3" id="KW-0274">FAD</keyword>
<accession>A0A077MGT3</accession>
<proteinExistence type="predicted"/>
<evidence type="ECO:0000313" key="7">
    <source>
        <dbReference type="EMBL" id="CCI54762.1"/>
    </source>
</evidence>
<evidence type="ECO:0000256" key="2">
    <source>
        <dbReference type="ARBA" id="ARBA00022729"/>
    </source>
</evidence>
<dbReference type="Proteomes" id="UP000035720">
    <property type="component" value="Unassembled WGS sequence"/>
</dbReference>
<evidence type="ECO:0000256" key="1">
    <source>
        <dbReference type="ARBA" id="ARBA00022630"/>
    </source>
</evidence>
<sequence>MTSSASAERTTGTSTPFDHDANSDPAGLLAGKPAMAYLSFPSLKDPRATRHTAEIIAGLPAEEFAAWRDTRWQRRGEDYEAFKRQLAAGHIARVERDRPGFADLIEHVEVSTPLTVDGFAGYASGSFADLAGTPDRLRHKMFPTAVMPGLYLAGADTMCLGIAGAMMGGVFAAGEVLGPFGVPRIMASSVPAAARPRVADRMPVGASA</sequence>
<dbReference type="PANTHER" id="PTHR46091:SF3">
    <property type="entry name" value="AMINE OXIDASE DOMAIN-CONTAINING PROTEIN"/>
    <property type="match status" value="1"/>
</dbReference>
<evidence type="ECO:0000256" key="4">
    <source>
        <dbReference type="ARBA" id="ARBA00022857"/>
    </source>
</evidence>
<evidence type="ECO:0000313" key="8">
    <source>
        <dbReference type="Proteomes" id="UP000035720"/>
    </source>
</evidence>
<dbReference type="AlphaFoldDB" id="A0A077MGT3"/>
<evidence type="ECO:0000256" key="6">
    <source>
        <dbReference type="SAM" id="MobiDB-lite"/>
    </source>
</evidence>
<organism evidence="7 8">
    <name type="scientific">Nostocoides jenkinsii Ben 74</name>
    <dbReference type="NCBI Taxonomy" id="1193518"/>
    <lineage>
        <taxon>Bacteria</taxon>
        <taxon>Bacillati</taxon>
        <taxon>Actinomycetota</taxon>
        <taxon>Actinomycetes</taxon>
        <taxon>Micrococcales</taxon>
        <taxon>Intrasporangiaceae</taxon>
        <taxon>Nostocoides</taxon>
    </lineage>
</organism>
<dbReference type="PANTHER" id="PTHR46091">
    <property type="entry name" value="BLR7054 PROTEIN"/>
    <property type="match status" value="1"/>
</dbReference>
<evidence type="ECO:0000256" key="5">
    <source>
        <dbReference type="ARBA" id="ARBA00023027"/>
    </source>
</evidence>
<protein>
    <submittedName>
        <fullName evidence="7">Uncharacterized protein</fullName>
    </submittedName>
</protein>
<keyword evidence="1" id="KW-0285">Flavoprotein</keyword>
<reference evidence="7 8" key="1">
    <citation type="journal article" date="2013" name="ISME J.">
        <title>A metabolic model for members of the genus Tetrasphaera involved in enhanced biological phosphorus removal.</title>
        <authorList>
            <person name="Kristiansen R."/>
            <person name="Nguyen H.T.T."/>
            <person name="Saunders A.M."/>
            <person name="Nielsen J.L."/>
            <person name="Wimmer R."/>
            <person name="Le V.Q."/>
            <person name="McIlroy S.J."/>
            <person name="Petrovski S."/>
            <person name="Seviour R.J."/>
            <person name="Calteau A."/>
            <person name="Nielsen K.L."/>
            <person name="Nielsen P.H."/>
        </authorList>
    </citation>
    <scope>NUCLEOTIDE SEQUENCE [LARGE SCALE GENOMIC DNA]</scope>
    <source>
        <strain evidence="7 8">Ben 74</strain>
    </source>
</reference>
<keyword evidence="8" id="KW-1185">Reference proteome</keyword>
<gene>
    <name evidence="7" type="ORF">BN13_810028</name>
</gene>
<keyword evidence="4" id="KW-0521">NADP</keyword>
<feature type="region of interest" description="Disordered" evidence="6">
    <location>
        <begin position="1"/>
        <end position="25"/>
    </location>
</feature>
<evidence type="ECO:0000256" key="3">
    <source>
        <dbReference type="ARBA" id="ARBA00022827"/>
    </source>
</evidence>